<dbReference type="EC" id="2.7.13.3" evidence="2"/>
<evidence type="ECO:0000256" key="1">
    <source>
        <dbReference type="ARBA" id="ARBA00000085"/>
    </source>
</evidence>
<dbReference type="InterPro" id="IPR005467">
    <property type="entry name" value="His_kinase_dom"/>
</dbReference>
<dbReference type="SUPFAM" id="SSF55874">
    <property type="entry name" value="ATPase domain of HSP90 chaperone/DNA topoisomerase II/histidine kinase"/>
    <property type="match status" value="1"/>
</dbReference>
<keyword evidence="3" id="KW-0597">Phosphoprotein</keyword>
<keyword evidence="6" id="KW-0418">Kinase</keyword>
<feature type="domain" description="Histidine kinase" evidence="10">
    <location>
        <begin position="96"/>
        <end position="310"/>
    </location>
</feature>
<dbReference type="Pfam" id="PF08673">
    <property type="entry name" value="RsbU_N"/>
    <property type="match status" value="1"/>
</dbReference>
<proteinExistence type="predicted"/>
<feature type="coiled-coil region" evidence="9">
    <location>
        <begin position="62"/>
        <end position="89"/>
    </location>
</feature>
<dbReference type="Gene3D" id="1.10.287.130">
    <property type="match status" value="1"/>
</dbReference>
<evidence type="ECO:0000256" key="3">
    <source>
        <dbReference type="ARBA" id="ARBA00022553"/>
    </source>
</evidence>
<evidence type="ECO:0000256" key="9">
    <source>
        <dbReference type="SAM" id="Coils"/>
    </source>
</evidence>
<evidence type="ECO:0000313" key="11">
    <source>
        <dbReference type="EMBL" id="TQD24882.1"/>
    </source>
</evidence>
<dbReference type="GO" id="GO:0007234">
    <property type="term" value="P:osmosensory signaling via phosphorelay pathway"/>
    <property type="evidence" value="ECO:0007669"/>
    <property type="project" value="TreeGrafter"/>
</dbReference>
<keyword evidence="9" id="KW-0175">Coiled coil</keyword>
<dbReference type="SUPFAM" id="SSF47384">
    <property type="entry name" value="Homodimeric domain of signal transducing histidine kinase"/>
    <property type="match status" value="1"/>
</dbReference>
<dbReference type="SMART" id="SM00388">
    <property type="entry name" value="HisKA"/>
    <property type="match status" value="1"/>
</dbReference>
<dbReference type="Pfam" id="PF02518">
    <property type="entry name" value="HATPase_c"/>
    <property type="match status" value="1"/>
</dbReference>
<dbReference type="AlphaFoldDB" id="A0A7Z8KQD0"/>
<dbReference type="Gene3D" id="1.10.1240.30">
    <property type="entry name" value="KaiA/RbsU domain"/>
    <property type="match status" value="1"/>
</dbReference>
<dbReference type="FunFam" id="3.30.565.10:FF:000006">
    <property type="entry name" value="Sensor histidine kinase WalK"/>
    <property type="match status" value="1"/>
</dbReference>
<dbReference type="InterPro" id="IPR003594">
    <property type="entry name" value="HATPase_dom"/>
</dbReference>
<dbReference type="Gene3D" id="3.30.565.10">
    <property type="entry name" value="Histidine kinase-like ATPase, C-terminal domain"/>
    <property type="match status" value="1"/>
</dbReference>
<dbReference type="GO" id="GO:0000155">
    <property type="term" value="F:phosphorelay sensor kinase activity"/>
    <property type="evidence" value="ECO:0007669"/>
    <property type="project" value="InterPro"/>
</dbReference>
<evidence type="ECO:0000256" key="4">
    <source>
        <dbReference type="ARBA" id="ARBA00022679"/>
    </source>
</evidence>
<protein>
    <recommendedName>
        <fullName evidence="2">histidine kinase</fullName>
        <ecNumber evidence="2">2.7.13.3</ecNumber>
    </recommendedName>
</protein>
<reference evidence="11 12" key="1">
    <citation type="submission" date="2019-06" db="EMBL/GenBank/DDBJ databases">
        <title>Draft genome sequence of Methanolobus vulcani B1d.</title>
        <authorList>
            <person name="Creighbaum A.J."/>
            <person name="Ticak T."/>
            <person name="Hariraju D."/>
            <person name="Arivett B.A."/>
            <person name="Ferguson D.J.Jr."/>
        </authorList>
    </citation>
    <scope>NUCLEOTIDE SEQUENCE [LARGE SCALE GENOMIC DNA]</scope>
    <source>
        <strain evidence="11 12">B1d</strain>
    </source>
</reference>
<dbReference type="GO" id="GO:0030295">
    <property type="term" value="F:protein kinase activator activity"/>
    <property type="evidence" value="ECO:0007669"/>
    <property type="project" value="TreeGrafter"/>
</dbReference>
<keyword evidence="7" id="KW-0067">ATP-binding</keyword>
<dbReference type="InterPro" id="IPR003661">
    <property type="entry name" value="HisK_dim/P_dom"/>
</dbReference>
<gene>
    <name evidence="11" type="ORF">FKV42_07345</name>
</gene>
<accession>A0A7Z8KQD0</accession>
<keyword evidence="8" id="KW-0902">Two-component regulatory system</keyword>
<evidence type="ECO:0000259" key="10">
    <source>
        <dbReference type="PROSITE" id="PS50109"/>
    </source>
</evidence>
<evidence type="ECO:0000256" key="6">
    <source>
        <dbReference type="ARBA" id="ARBA00022777"/>
    </source>
</evidence>
<dbReference type="PANTHER" id="PTHR42878:SF7">
    <property type="entry name" value="SENSOR HISTIDINE KINASE GLRK"/>
    <property type="match status" value="1"/>
</dbReference>
<comment type="catalytic activity">
    <reaction evidence="1">
        <text>ATP + protein L-histidine = ADP + protein N-phospho-L-histidine.</text>
        <dbReference type="EC" id="2.7.13.3"/>
    </reaction>
</comment>
<organism evidence="11 12">
    <name type="scientific">Methanolobus vulcani</name>
    <dbReference type="NCBI Taxonomy" id="38026"/>
    <lineage>
        <taxon>Archaea</taxon>
        <taxon>Methanobacteriati</taxon>
        <taxon>Methanobacteriota</taxon>
        <taxon>Stenosarchaea group</taxon>
        <taxon>Methanomicrobia</taxon>
        <taxon>Methanosarcinales</taxon>
        <taxon>Methanosarcinaceae</taxon>
        <taxon>Methanolobus</taxon>
    </lineage>
</organism>
<dbReference type="PROSITE" id="PS50109">
    <property type="entry name" value="HIS_KIN"/>
    <property type="match status" value="1"/>
</dbReference>
<dbReference type="PRINTS" id="PR00344">
    <property type="entry name" value="BCTRLSENSOR"/>
</dbReference>
<dbReference type="InterPro" id="IPR036890">
    <property type="entry name" value="HATPase_C_sf"/>
</dbReference>
<dbReference type="InterPro" id="IPR017944">
    <property type="entry name" value="KaiA/RbsU_helical_domain_sf"/>
</dbReference>
<dbReference type="GO" id="GO:0000156">
    <property type="term" value="F:phosphorelay response regulator activity"/>
    <property type="evidence" value="ECO:0007669"/>
    <property type="project" value="TreeGrafter"/>
</dbReference>
<comment type="caution">
    <text evidence="11">The sequence shown here is derived from an EMBL/GenBank/DDBJ whole genome shotgun (WGS) entry which is preliminary data.</text>
</comment>
<dbReference type="PANTHER" id="PTHR42878">
    <property type="entry name" value="TWO-COMPONENT HISTIDINE KINASE"/>
    <property type="match status" value="1"/>
</dbReference>
<dbReference type="SMART" id="SM00387">
    <property type="entry name" value="HATPase_c"/>
    <property type="match status" value="1"/>
</dbReference>
<evidence type="ECO:0000256" key="2">
    <source>
        <dbReference type="ARBA" id="ARBA00012438"/>
    </source>
</evidence>
<evidence type="ECO:0000256" key="7">
    <source>
        <dbReference type="ARBA" id="ARBA00022840"/>
    </source>
</evidence>
<evidence type="ECO:0000256" key="5">
    <source>
        <dbReference type="ARBA" id="ARBA00022741"/>
    </source>
</evidence>
<dbReference type="Proteomes" id="UP000319335">
    <property type="component" value="Unassembled WGS sequence"/>
</dbReference>
<evidence type="ECO:0000256" key="8">
    <source>
        <dbReference type="ARBA" id="ARBA00023012"/>
    </source>
</evidence>
<dbReference type="InterPro" id="IPR004358">
    <property type="entry name" value="Sig_transdc_His_kin-like_C"/>
</dbReference>
<keyword evidence="5" id="KW-0547">Nucleotide-binding</keyword>
<sequence length="312" mass="35293">MRSEDLGSELVRFNVPPEDIIEMHEIAVKKLAADLPAKNMMESVGFLSTPLVEVMMAYGLAFRRWIEDLEKSKKELEVYAQELQRSNELKELFADIMRHDLLNPASLINGFVSVLLEKEEDDKKRSYLSKIELSNRNLIYIIEKAAEFAKLDSVEGLDFSIHDLGLILGNIVDSFRPRFEENEMTVGMQINSFYPSMANTVIDQVFINLISNAIKYSPKGSHVEISISDLGEQWQVNVKDQGTGIPEEDRELVFTRFSRLDKVKKGSIKGTGLGLAIVHKIVTLHNGEVGVDSNYPEDGSSFWVRLNKAHTD</sequence>
<dbReference type="SUPFAM" id="SSF101215">
    <property type="entry name" value="KaiA/RbsU domain"/>
    <property type="match status" value="1"/>
</dbReference>
<keyword evidence="4" id="KW-0808">Transferase</keyword>
<dbReference type="OrthoDB" id="8127at2157"/>
<dbReference type="InterPro" id="IPR036097">
    <property type="entry name" value="HisK_dim/P_sf"/>
</dbReference>
<keyword evidence="12" id="KW-1185">Reference proteome</keyword>
<name>A0A7Z8KQD0_9EURY</name>
<dbReference type="GO" id="GO:0005524">
    <property type="term" value="F:ATP binding"/>
    <property type="evidence" value="ECO:0007669"/>
    <property type="project" value="UniProtKB-KW"/>
</dbReference>
<evidence type="ECO:0000313" key="12">
    <source>
        <dbReference type="Proteomes" id="UP000319335"/>
    </source>
</evidence>
<dbReference type="EMBL" id="VIAQ01000015">
    <property type="protein sequence ID" value="TQD24882.1"/>
    <property type="molecule type" value="Genomic_DNA"/>
</dbReference>
<dbReference type="CDD" id="cd00075">
    <property type="entry name" value="HATPase"/>
    <property type="match status" value="1"/>
</dbReference>
<dbReference type="InterPro" id="IPR014787">
    <property type="entry name" value="PSer_Pase_RsbU_N"/>
</dbReference>
<dbReference type="InterPro" id="IPR050351">
    <property type="entry name" value="BphY/WalK/GraS-like"/>
</dbReference>
<dbReference type="Pfam" id="PF00512">
    <property type="entry name" value="HisKA"/>
    <property type="match status" value="1"/>
</dbReference>